<dbReference type="Pfam" id="PF00892">
    <property type="entry name" value="EamA"/>
    <property type="match status" value="1"/>
</dbReference>
<keyword evidence="3" id="KW-0813">Transport</keyword>
<keyword evidence="4" id="KW-1003">Cell membrane</keyword>
<keyword evidence="5 8" id="KW-0812">Transmembrane</keyword>
<name>A0ABT4VQC9_9HYPH</name>
<evidence type="ECO:0000256" key="2">
    <source>
        <dbReference type="ARBA" id="ARBA00007362"/>
    </source>
</evidence>
<reference evidence="10" key="1">
    <citation type="submission" date="2022-11" db="EMBL/GenBank/DDBJ databases">
        <title>Hoeflea poritis sp. nov., isolated from scleractinian coral Porites lutea.</title>
        <authorList>
            <person name="Zhang G."/>
            <person name="Wei Q."/>
            <person name="Cai L."/>
        </authorList>
    </citation>
    <scope>NUCLEOTIDE SEQUENCE</scope>
    <source>
        <strain evidence="10">E7-10</strain>
    </source>
</reference>
<feature type="domain" description="EamA" evidence="9">
    <location>
        <begin position="15"/>
        <end position="150"/>
    </location>
</feature>
<evidence type="ECO:0000256" key="7">
    <source>
        <dbReference type="ARBA" id="ARBA00023136"/>
    </source>
</evidence>
<evidence type="ECO:0000313" key="10">
    <source>
        <dbReference type="EMBL" id="MDA4846912.1"/>
    </source>
</evidence>
<dbReference type="EMBL" id="JAPJZH010000010">
    <property type="protein sequence ID" value="MDA4846912.1"/>
    <property type="molecule type" value="Genomic_DNA"/>
</dbReference>
<dbReference type="InterPro" id="IPR037185">
    <property type="entry name" value="EmrE-like"/>
</dbReference>
<organism evidence="10 11">
    <name type="scientific">Hoeflea poritis</name>
    <dbReference type="NCBI Taxonomy" id="2993659"/>
    <lineage>
        <taxon>Bacteria</taxon>
        <taxon>Pseudomonadati</taxon>
        <taxon>Pseudomonadota</taxon>
        <taxon>Alphaproteobacteria</taxon>
        <taxon>Hyphomicrobiales</taxon>
        <taxon>Rhizobiaceae</taxon>
        <taxon>Hoeflea</taxon>
    </lineage>
</organism>
<feature type="transmembrane region" description="Helical" evidence="8">
    <location>
        <begin position="76"/>
        <end position="98"/>
    </location>
</feature>
<feature type="transmembrane region" description="Helical" evidence="8">
    <location>
        <begin position="250"/>
        <end position="267"/>
    </location>
</feature>
<dbReference type="InterPro" id="IPR004626">
    <property type="entry name" value="RarD"/>
</dbReference>
<feature type="transmembrane region" description="Helical" evidence="8">
    <location>
        <begin position="185"/>
        <end position="205"/>
    </location>
</feature>
<evidence type="ECO:0000256" key="8">
    <source>
        <dbReference type="SAM" id="Phobius"/>
    </source>
</evidence>
<evidence type="ECO:0000259" key="9">
    <source>
        <dbReference type="Pfam" id="PF00892"/>
    </source>
</evidence>
<keyword evidence="6 8" id="KW-1133">Transmembrane helix</keyword>
<keyword evidence="11" id="KW-1185">Reference proteome</keyword>
<keyword evidence="7 8" id="KW-0472">Membrane</keyword>
<proteinExistence type="inferred from homology"/>
<accession>A0ABT4VQC9</accession>
<sequence length="311" mass="34226">MAMNGTEPDNTAARGFAFGISAYLMWGLLPFYMKAVDHVPAIEVVAYRILWSIPVAGLIILWMGRTADLKHAVRNPRVLAMAGLTATLIAINWGIYTWAVANERTVETALGYYINPIVSIMLGALFLGERFTKPQLAAIFLAVLAVAVLTYDAGGLPWVSLSLAFSFGIYGYFRKTMPIGPSQGFFLEVVLLSLPSLFILLALDIEGMGHFMAGNTFDTMLMMFAGPATALPLISYALGARMLRLSTMGLMQYVAPTLIFLIAVFVFREPFSSWQLLAFVLIWSALALYSWSSIRDIRERARTEKAHAAGE</sequence>
<dbReference type="Proteomes" id="UP001148313">
    <property type="component" value="Unassembled WGS sequence"/>
</dbReference>
<comment type="similarity">
    <text evidence="2">Belongs to the EamA transporter family.</text>
</comment>
<dbReference type="PANTHER" id="PTHR22911:SF137">
    <property type="entry name" value="SOLUTE CARRIER FAMILY 35 MEMBER G2-RELATED"/>
    <property type="match status" value="1"/>
</dbReference>
<evidence type="ECO:0000256" key="4">
    <source>
        <dbReference type="ARBA" id="ARBA00022475"/>
    </source>
</evidence>
<evidence type="ECO:0000256" key="5">
    <source>
        <dbReference type="ARBA" id="ARBA00022692"/>
    </source>
</evidence>
<evidence type="ECO:0000313" key="11">
    <source>
        <dbReference type="Proteomes" id="UP001148313"/>
    </source>
</evidence>
<comment type="subcellular location">
    <subcellularLocation>
        <location evidence="1">Cell membrane</location>
        <topology evidence="1">Multi-pass membrane protein</topology>
    </subcellularLocation>
</comment>
<feature type="transmembrane region" description="Helical" evidence="8">
    <location>
        <begin position="12"/>
        <end position="33"/>
    </location>
</feature>
<evidence type="ECO:0000256" key="6">
    <source>
        <dbReference type="ARBA" id="ARBA00022989"/>
    </source>
</evidence>
<comment type="caution">
    <text evidence="10">The sequence shown here is derived from an EMBL/GenBank/DDBJ whole genome shotgun (WGS) entry which is preliminary data.</text>
</comment>
<dbReference type="RefSeq" id="WP_271090717.1">
    <property type="nucleotide sequence ID" value="NZ_JAPJZH010000010.1"/>
</dbReference>
<dbReference type="SUPFAM" id="SSF103481">
    <property type="entry name" value="Multidrug resistance efflux transporter EmrE"/>
    <property type="match status" value="2"/>
</dbReference>
<feature type="transmembrane region" description="Helical" evidence="8">
    <location>
        <begin position="273"/>
        <end position="292"/>
    </location>
</feature>
<dbReference type="PANTHER" id="PTHR22911">
    <property type="entry name" value="ACYL-MALONYL CONDENSING ENZYME-RELATED"/>
    <property type="match status" value="1"/>
</dbReference>
<feature type="transmembrane region" description="Helical" evidence="8">
    <location>
        <begin position="217"/>
        <end position="238"/>
    </location>
</feature>
<gene>
    <name evidence="10" type="primary">rarD</name>
    <name evidence="10" type="ORF">OOZ53_16250</name>
</gene>
<dbReference type="InterPro" id="IPR000620">
    <property type="entry name" value="EamA_dom"/>
</dbReference>
<feature type="transmembrane region" description="Helical" evidence="8">
    <location>
        <begin position="45"/>
        <end position="64"/>
    </location>
</feature>
<feature type="transmembrane region" description="Helical" evidence="8">
    <location>
        <begin position="135"/>
        <end position="151"/>
    </location>
</feature>
<evidence type="ECO:0000256" key="3">
    <source>
        <dbReference type="ARBA" id="ARBA00022448"/>
    </source>
</evidence>
<protein>
    <submittedName>
        <fullName evidence="10">EamA family transporter RarD</fullName>
    </submittedName>
</protein>
<dbReference type="NCBIfam" id="TIGR00688">
    <property type="entry name" value="rarD"/>
    <property type="match status" value="1"/>
</dbReference>
<feature type="transmembrane region" description="Helical" evidence="8">
    <location>
        <begin position="110"/>
        <end position="128"/>
    </location>
</feature>
<evidence type="ECO:0000256" key="1">
    <source>
        <dbReference type="ARBA" id="ARBA00004651"/>
    </source>
</evidence>